<proteinExistence type="predicted"/>
<dbReference type="Proteomes" id="UP000789803">
    <property type="component" value="Unassembled WGS sequence"/>
</dbReference>
<evidence type="ECO:0008006" key="3">
    <source>
        <dbReference type="Google" id="ProtNLM"/>
    </source>
</evidence>
<organism evidence="1 2">
    <name type="scientific">Campylobacter majalis</name>
    <dbReference type="NCBI Taxonomy" id="2790656"/>
    <lineage>
        <taxon>Bacteria</taxon>
        <taxon>Pseudomonadati</taxon>
        <taxon>Campylobacterota</taxon>
        <taxon>Epsilonproteobacteria</taxon>
        <taxon>Campylobacterales</taxon>
        <taxon>Campylobacteraceae</taxon>
        <taxon>Campylobacter</taxon>
    </lineage>
</organism>
<protein>
    <recommendedName>
        <fullName evidence="3">ATP/GTP-binding protein</fullName>
    </recommendedName>
</protein>
<sequence>MQVKNLFNANLNSLDFSFKTSTGDKINLSMYDNKSVSYNSAKTQNSSVSVMTLTHEYGYNFSYEGNGLDANDIAEINEALKTIQPQIDEFMKNINEGFSYSNQEIVNLANSMKKELPSPKDLNHANAIADKTLKLFDELLKQHKANQELLNKSNKLFENLLNQTHKFSFYV</sequence>
<accession>A0ABN7K943</accession>
<gene>
    <name evidence="1" type="ORF">LMG7974_01319</name>
</gene>
<comment type="caution">
    <text evidence="1">The sequence shown here is derived from an EMBL/GenBank/DDBJ whole genome shotgun (WGS) entry which is preliminary data.</text>
</comment>
<dbReference type="EMBL" id="CAJHOF010000012">
    <property type="protein sequence ID" value="CAD7289063.1"/>
    <property type="molecule type" value="Genomic_DNA"/>
</dbReference>
<evidence type="ECO:0000313" key="1">
    <source>
        <dbReference type="EMBL" id="CAD7289063.1"/>
    </source>
</evidence>
<reference evidence="1 2" key="1">
    <citation type="submission" date="2020-11" db="EMBL/GenBank/DDBJ databases">
        <authorList>
            <person name="Peeters C."/>
        </authorList>
    </citation>
    <scope>NUCLEOTIDE SEQUENCE [LARGE SCALE GENOMIC DNA]</scope>
    <source>
        <strain evidence="1 2">LMG 7974</strain>
    </source>
</reference>
<keyword evidence="2" id="KW-1185">Reference proteome</keyword>
<evidence type="ECO:0000313" key="2">
    <source>
        <dbReference type="Proteomes" id="UP000789803"/>
    </source>
</evidence>
<name>A0ABN7K943_9BACT</name>
<dbReference type="RefSeq" id="WP_229933111.1">
    <property type="nucleotide sequence ID" value="NZ_CAJHOF010000012.1"/>
</dbReference>